<feature type="compositionally biased region" description="Basic and acidic residues" evidence="1">
    <location>
        <begin position="58"/>
        <end position="88"/>
    </location>
</feature>
<dbReference type="AlphaFoldDB" id="A0A0Q1AK70"/>
<feature type="compositionally biased region" description="Polar residues" evidence="1">
    <location>
        <begin position="89"/>
        <end position="98"/>
    </location>
</feature>
<proteinExistence type="predicted"/>
<dbReference type="RefSeq" id="WP_055175459.1">
    <property type="nucleotide sequence ID" value="NZ_JAUSQY010000001.1"/>
</dbReference>
<sequence length="117" mass="13638">MGRLILILLIIIALVLLWKAFGPKTWNRGTALNRLNRVPQQPVIKGPDDDPDFLWNIDKQRFKERRAREQAEEARQQEEQRRTQRRDVQNPSEQSSGEQKPAEDAQGSEEEPEPPEN</sequence>
<feature type="region of interest" description="Disordered" evidence="1">
    <location>
        <begin position="29"/>
        <end position="117"/>
    </location>
</feature>
<keyword evidence="3" id="KW-1185">Reference proteome</keyword>
<evidence type="ECO:0000256" key="1">
    <source>
        <dbReference type="SAM" id="MobiDB-lite"/>
    </source>
</evidence>
<evidence type="ECO:0000313" key="2">
    <source>
        <dbReference type="EMBL" id="KQB87334.1"/>
    </source>
</evidence>
<dbReference type="PATRIC" id="fig|1544413.3.peg.393"/>
<organism evidence="2 3">
    <name type="scientific">Corynebacterium lowii</name>
    <dbReference type="NCBI Taxonomy" id="1544413"/>
    <lineage>
        <taxon>Bacteria</taxon>
        <taxon>Bacillati</taxon>
        <taxon>Actinomycetota</taxon>
        <taxon>Actinomycetes</taxon>
        <taxon>Mycobacteriales</taxon>
        <taxon>Corynebacteriaceae</taxon>
        <taxon>Corynebacterium</taxon>
    </lineage>
</organism>
<reference evidence="2 3" key="1">
    <citation type="submission" date="2015-10" db="EMBL/GenBank/DDBJ databases">
        <title>Corynebacteirum lowii and Corynebacterium oculi species nova, derived from human clinical disease and and emended description of Corynebacterium mastiditis.</title>
        <authorList>
            <person name="Bernard K."/>
            <person name="Pacheco A.L."/>
            <person name="Mcdougall C."/>
            <person name="Burtx T."/>
            <person name="Weibe D."/>
            <person name="Tyler S."/>
            <person name="Olson A.B."/>
            <person name="Cnockaert M."/>
            <person name="Eguchi H."/>
            <person name="Kuwahara T."/>
            <person name="Nakayama-Imaohji H."/>
            <person name="Boudewijins M."/>
            <person name="Van Hoecke F."/>
            <person name="Bernier A.-M."/>
            <person name="Vandamme P."/>
        </authorList>
    </citation>
    <scope>NUCLEOTIDE SEQUENCE [LARGE SCALE GENOMIC DNA]</scope>
    <source>
        <strain evidence="2 3">NML 130206</strain>
    </source>
</reference>
<evidence type="ECO:0000313" key="3">
    <source>
        <dbReference type="Proteomes" id="UP000050488"/>
    </source>
</evidence>
<accession>A0A0Q1AK70</accession>
<protein>
    <submittedName>
        <fullName evidence="2">Uncharacterized protein</fullName>
    </submittedName>
</protein>
<dbReference type="STRING" id="1544413.Clow_00389"/>
<name>A0A0Q1AK70_9CORY</name>
<comment type="caution">
    <text evidence="2">The sequence shown here is derived from an EMBL/GenBank/DDBJ whole genome shotgun (WGS) entry which is preliminary data.</text>
</comment>
<dbReference type="Proteomes" id="UP000050488">
    <property type="component" value="Unassembled WGS sequence"/>
</dbReference>
<gene>
    <name evidence="2" type="ORF">Clow_00389</name>
</gene>
<dbReference type="EMBL" id="LKEV01000001">
    <property type="protein sequence ID" value="KQB87334.1"/>
    <property type="molecule type" value="Genomic_DNA"/>
</dbReference>
<feature type="compositionally biased region" description="Acidic residues" evidence="1">
    <location>
        <begin position="106"/>
        <end position="117"/>
    </location>
</feature>